<dbReference type="RefSeq" id="WP_210265756.1">
    <property type="nucleotide sequence ID" value="NZ_JABFDN010000024.1"/>
</dbReference>
<dbReference type="InterPro" id="IPR006162">
    <property type="entry name" value="Ppantetheine_attach_site"/>
</dbReference>
<feature type="domain" description="Carrier" evidence="3">
    <location>
        <begin position="527"/>
        <end position="602"/>
    </location>
</feature>
<dbReference type="Gene3D" id="3.40.50.1820">
    <property type="entry name" value="alpha/beta hydrolase"/>
    <property type="match status" value="1"/>
</dbReference>
<dbReference type="PANTHER" id="PTHR45527:SF1">
    <property type="entry name" value="FATTY ACID SYNTHASE"/>
    <property type="match status" value="1"/>
</dbReference>
<dbReference type="PANTHER" id="PTHR45527">
    <property type="entry name" value="NONRIBOSOMAL PEPTIDE SYNTHETASE"/>
    <property type="match status" value="1"/>
</dbReference>
<gene>
    <name evidence="4" type="ORF">HL667_32780</name>
</gene>
<keyword evidence="1" id="KW-0596">Phosphopantetheine</keyword>
<organism evidence="4 5">
    <name type="scientific">Bradyrhizobium aeschynomenes</name>
    <dbReference type="NCBI Taxonomy" id="2734909"/>
    <lineage>
        <taxon>Bacteria</taxon>
        <taxon>Pseudomonadati</taxon>
        <taxon>Pseudomonadota</taxon>
        <taxon>Alphaproteobacteria</taxon>
        <taxon>Hyphomicrobiales</taxon>
        <taxon>Nitrobacteraceae</taxon>
        <taxon>Bradyrhizobium</taxon>
    </lineage>
</organism>
<dbReference type="PROSITE" id="PS00012">
    <property type="entry name" value="PHOSPHOPANTETHEINE"/>
    <property type="match status" value="1"/>
</dbReference>
<dbReference type="Pfam" id="PF00550">
    <property type="entry name" value="PP-binding"/>
    <property type="match status" value="1"/>
</dbReference>
<reference evidence="4" key="1">
    <citation type="submission" date="2020-05" db="EMBL/GenBank/DDBJ databases">
        <title>Nod-independent and nitrogen-fixing Bradyrhizobium aeschynomene sp. nov. isolated from nodules of Aeschynomene indica.</title>
        <authorList>
            <person name="Zhang Z."/>
        </authorList>
    </citation>
    <scope>NUCLEOTIDE SEQUENCE</scope>
    <source>
        <strain evidence="4">83012</strain>
    </source>
</reference>
<keyword evidence="5" id="KW-1185">Reference proteome</keyword>
<protein>
    <submittedName>
        <fullName evidence="4">Amino acid adenylation domain-containing protein</fullName>
    </submittedName>
</protein>
<proteinExistence type="predicted"/>
<dbReference type="PROSITE" id="PS50075">
    <property type="entry name" value="CARRIER"/>
    <property type="match status" value="1"/>
</dbReference>
<dbReference type="InterPro" id="IPR009081">
    <property type="entry name" value="PP-bd_ACP"/>
</dbReference>
<dbReference type="SMART" id="SM00823">
    <property type="entry name" value="PKS_PP"/>
    <property type="match status" value="1"/>
</dbReference>
<dbReference type="NCBIfam" id="TIGR01733">
    <property type="entry name" value="AA-adenyl-dom"/>
    <property type="match status" value="1"/>
</dbReference>
<dbReference type="InterPro" id="IPR020806">
    <property type="entry name" value="PKS_PP-bd"/>
</dbReference>
<evidence type="ECO:0000313" key="5">
    <source>
        <dbReference type="Proteomes" id="UP000886476"/>
    </source>
</evidence>
<accession>A0ABX2CNU1</accession>
<dbReference type="Gene3D" id="3.40.50.980">
    <property type="match status" value="2"/>
</dbReference>
<dbReference type="SUPFAM" id="SSF47336">
    <property type="entry name" value="ACP-like"/>
    <property type="match status" value="1"/>
</dbReference>
<dbReference type="InterPro" id="IPR036736">
    <property type="entry name" value="ACP-like_sf"/>
</dbReference>
<evidence type="ECO:0000256" key="1">
    <source>
        <dbReference type="ARBA" id="ARBA00022450"/>
    </source>
</evidence>
<dbReference type="InterPro" id="IPR020845">
    <property type="entry name" value="AMP-binding_CS"/>
</dbReference>
<dbReference type="Pfam" id="PF13193">
    <property type="entry name" value="AMP-binding_C"/>
    <property type="match status" value="1"/>
</dbReference>
<name>A0ABX2CNU1_9BRAD</name>
<dbReference type="PROSITE" id="PS00455">
    <property type="entry name" value="AMP_BINDING"/>
    <property type="match status" value="1"/>
</dbReference>
<dbReference type="SUPFAM" id="SSF56801">
    <property type="entry name" value="Acetyl-CoA synthetase-like"/>
    <property type="match status" value="1"/>
</dbReference>
<keyword evidence="2" id="KW-0597">Phosphoprotein</keyword>
<dbReference type="InterPro" id="IPR010071">
    <property type="entry name" value="AA_adenyl_dom"/>
</dbReference>
<comment type="caution">
    <text evidence="4">The sequence shown here is derived from an EMBL/GenBank/DDBJ whole genome shotgun (WGS) entry which is preliminary data.</text>
</comment>
<dbReference type="InterPro" id="IPR000873">
    <property type="entry name" value="AMP-dep_synth/lig_dom"/>
</dbReference>
<evidence type="ECO:0000256" key="2">
    <source>
        <dbReference type="ARBA" id="ARBA00022553"/>
    </source>
</evidence>
<sequence length="610" mass="64358">MAGIGGLRMIVDPQLSLARHDHPAPERGSIGELVRAAAARSPGAPALIGARGCMTYAELIDRADRVRAALTARGARRGDLIAVLSGRDLDLPALLLGVLDTGCGYVPIAPHYPRSFTETVLAAARPALIVADAGSSLQLGAEWHDRLIGTGDIHDKTDVPPVTCASDTAYVIFTSGSTGRPKGVVVRHDNVTRLMVAPAYTAIDSSSIALALSPPSFDAAVFDLWPFLAAGARIVLHPDAPPTPDSIAELVRRHGVTTTFITTGLFNRIAEDRSEALAGVEILTGGERGSAVAACRMLDGGARAIVHCYGPTETAVYTTAARFTADARPTEPFSIGGPIAGTSCYVLDSDQQPVALGTEGELWIGGEAVAAGYLGDPELTQQRFRPDPFRPQGRMYRSGDSVRMQRDGSLIFLDRLDAQLKIRGHRVEPGAVARHLEAIDGVRGAVVLAAELSPGDVRLHAFVTTSIKSNGLESQLRSRLQAELPPAMVPARIVIVPSFPLSANGKVDRDALLAHLTAAAGGSVEPHYDDRDQAAVAALFTSVLKLAPASLDDDFFDLGGDSLLAMRLLGQLRTQLGWEGTLQDLYADATVRGVARRLADMAAPFEAGVL</sequence>
<dbReference type="InterPro" id="IPR029058">
    <property type="entry name" value="AB_hydrolase_fold"/>
</dbReference>
<evidence type="ECO:0000313" key="4">
    <source>
        <dbReference type="EMBL" id="NPU69806.1"/>
    </source>
</evidence>
<dbReference type="InterPro" id="IPR025110">
    <property type="entry name" value="AMP-bd_C"/>
</dbReference>
<dbReference type="Gene3D" id="3.30.300.30">
    <property type="match status" value="1"/>
</dbReference>
<dbReference type="Pfam" id="PF00501">
    <property type="entry name" value="AMP-binding"/>
    <property type="match status" value="1"/>
</dbReference>
<evidence type="ECO:0000259" key="3">
    <source>
        <dbReference type="PROSITE" id="PS50075"/>
    </source>
</evidence>
<dbReference type="Gene3D" id="2.30.38.10">
    <property type="entry name" value="Luciferase, Domain 3"/>
    <property type="match status" value="1"/>
</dbReference>
<dbReference type="Proteomes" id="UP000886476">
    <property type="component" value="Unassembled WGS sequence"/>
</dbReference>
<dbReference type="InterPro" id="IPR045851">
    <property type="entry name" value="AMP-bd_C_sf"/>
</dbReference>
<dbReference type="EMBL" id="JABFDN010000024">
    <property type="protein sequence ID" value="NPU69806.1"/>
    <property type="molecule type" value="Genomic_DNA"/>
</dbReference>